<evidence type="ECO:0000256" key="1">
    <source>
        <dbReference type="SAM" id="Phobius"/>
    </source>
</evidence>
<name>A0A0B0PYW1_GOSAR</name>
<protein>
    <submittedName>
        <fullName evidence="2">Uncharacterized protein</fullName>
    </submittedName>
</protein>
<keyword evidence="3" id="KW-1185">Reference proteome</keyword>
<accession>A0A0B0PYW1</accession>
<keyword evidence="1" id="KW-0472">Membrane</keyword>
<reference evidence="3" key="1">
    <citation type="submission" date="2014-09" db="EMBL/GenBank/DDBJ databases">
        <authorList>
            <person name="Mudge J."/>
            <person name="Ramaraj T."/>
            <person name="Lindquist I.E."/>
            <person name="Bharti A.K."/>
            <person name="Sundararajan A."/>
            <person name="Cameron C.T."/>
            <person name="Woodward J.E."/>
            <person name="May G.D."/>
            <person name="Brubaker C."/>
            <person name="Broadhvest J."/>
            <person name="Wilkins T.A."/>
        </authorList>
    </citation>
    <scope>NUCLEOTIDE SEQUENCE</scope>
    <source>
        <strain evidence="3">cv. AKA8401</strain>
    </source>
</reference>
<proteinExistence type="predicted"/>
<feature type="transmembrane region" description="Helical" evidence="1">
    <location>
        <begin position="12"/>
        <end position="35"/>
    </location>
</feature>
<keyword evidence="1" id="KW-0812">Transmembrane</keyword>
<keyword evidence="1" id="KW-1133">Transmembrane helix</keyword>
<gene>
    <name evidence="2" type="ORF">F383_13445</name>
</gene>
<organism evidence="2 3">
    <name type="scientific">Gossypium arboreum</name>
    <name type="common">Tree cotton</name>
    <name type="synonym">Gossypium nanking</name>
    <dbReference type="NCBI Taxonomy" id="29729"/>
    <lineage>
        <taxon>Eukaryota</taxon>
        <taxon>Viridiplantae</taxon>
        <taxon>Streptophyta</taxon>
        <taxon>Embryophyta</taxon>
        <taxon>Tracheophyta</taxon>
        <taxon>Spermatophyta</taxon>
        <taxon>Magnoliopsida</taxon>
        <taxon>eudicotyledons</taxon>
        <taxon>Gunneridae</taxon>
        <taxon>Pentapetalae</taxon>
        <taxon>rosids</taxon>
        <taxon>malvids</taxon>
        <taxon>Malvales</taxon>
        <taxon>Malvaceae</taxon>
        <taxon>Malvoideae</taxon>
        <taxon>Gossypium</taxon>
    </lineage>
</organism>
<evidence type="ECO:0000313" key="2">
    <source>
        <dbReference type="EMBL" id="KHG29684.1"/>
    </source>
</evidence>
<dbReference type="EMBL" id="KN451253">
    <property type="protein sequence ID" value="KHG29684.1"/>
    <property type="molecule type" value="Genomic_DNA"/>
</dbReference>
<sequence>MEYMFDDVYMFIKLSLFVYSLLSFGKLTLCVYHLFYRYRSY</sequence>
<dbReference type="AlphaFoldDB" id="A0A0B0PYW1"/>
<dbReference type="Proteomes" id="UP000032142">
    <property type="component" value="Unassembled WGS sequence"/>
</dbReference>
<evidence type="ECO:0000313" key="3">
    <source>
        <dbReference type="Proteomes" id="UP000032142"/>
    </source>
</evidence>